<feature type="region of interest" description="Disordered" evidence="1">
    <location>
        <begin position="93"/>
        <end position="149"/>
    </location>
</feature>
<accession>A0A4P9WFF7</accession>
<evidence type="ECO:0000313" key="2">
    <source>
        <dbReference type="EMBL" id="RKO91481.1"/>
    </source>
</evidence>
<keyword evidence="3" id="KW-1185">Reference proteome</keyword>
<evidence type="ECO:0008006" key="4">
    <source>
        <dbReference type="Google" id="ProtNLM"/>
    </source>
</evidence>
<reference evidence="3" key="1">
    <citation type="journal article" date="2018" name="Nat. Microbiol.">
        <title>Leveraging single-cell genomics to expand the fungal tree of life.</title>
        <authorList>
            <person name="Ahrendt S.R."/>
            <person name="Quandt C.A."/>
            <person name="Ciobanu D."/>
            <person name="Clum A."/>
            <person name="Salamov A."/>
            <person name="Andreopoulos B."/>
            <person name="Cheng J.F."/>
            <person name="Woyke T."/>
            <person name="Pelin A."/>
            <person name="Henrissat B."/>
            <person name="Reynolds N.K."/>
            <person name="Benny G.L."/>
            <person name="Smith M.E."/>
            <person name="James T.Y."/>
            <person name="Grigoriev I.V."/>
        </authorList>
    </citation>
    <scope>NUCLEOTIDE SEQUENCE [LARGE SCALE GENOMIC DNA]</scope>
</reference>
<sequence length="541" mass="59071">MREHSIVTPSPSPPHPSVALSLSKPSSSPYPSSCPNLSRSGSHDSLDLDTLSASPRLSITLRGVGGGRWGGRLLEVESFRMLWGVGWDGKKIPHSQRGNNHGSSSVRTPSLLQAGPPCKTAPSKKALHANPPVKHMVPSTPSGKKAPVKTNPAAITVKGKARMNLTWTENMIINLYAARQEHLTEYTIGNVPAKGAWKLVLETWKELVQDDNDPDMMIMLATIEVETKNLANKWATVDKDAKAYILKGGTNKRGVEALPEPKCLFDFFEGGGVANVHWACIATNFPTDAISDAVDVNGPAEHHHLDFIQSDSLTLPLQKRKESHAGAVTQDELVFRADNEMEDDNEDGFFGNEIEGGDEPHGTADCPRPLERHLTPKTNLDDILVEASSTSDTATMGGYKEQDNYHCRGQEKGKEGPAHPVEDAYTRDPRLKKLKPTGPDTRAVNNELINPGQRVSKGKTPIKKSDWAKIASAKASAKAQVKILQMKMQHDLELAKLHLQNKHQMAQDKIKADQQSAWYKCIQPAGIDFASRAFVMGGATE</sequence>
<dbReference type="AlphaFoldDB" id="A0A4P9WFF7"/>
<protein>
    <recommendedName>
        <fullName evidence="4">No apical meristem-associated C-terminal domain-containing protein</fullName>
    </recommendedName>
</protein>
<dbReference type="EMBL" id="KZ995047">
    <property type="protein sequence ID" value="RKO91481.1"/>
    <property type="molecule type" value="Genomic_DNA"/>
</dbReference>
<evidence type="ECO:0000313" key="3">
    <source>
        <dbReference type="Proteomes" id="UP000269721"/>
    </source>
</evidence>
<name>A0A4P9WFF7_9FUNG</name>
<evidence type="ECO:0000256" key="1">
    <source>
        <dbReference type="SAM" id="MobiDB-lite"/>
    </source>
</evidence>
<proteinExistence type="predicted"/>
<feature type="compositionally biased region" description="Low complexity" evidence="1">
    <location>
        <begin position="17"/>
        <end position="38"/>
    </location>
</feature>
<feature type="region of interest" description="Disordered" evidence="1">
    <location>
        <begin position="1"/>
        <end position="47"/>
    </location>
</feature>
<gene>
    <name evidence="2" type="ORF">BDK51DRAFT_32826</name>
</gene>
<dbReference type="Proteomes" id="UP000269721">
    <property type="component" value="Unassembled WGS sequence"/>
</dbReference>
<feature type="compositionally biased region" description="Polar residues" evidence="1">
    <location>
        <begin position="96"/>
        <end position="111"/>
    </location>
</feature>
<organism evidence="2 3">
    <name type="scientific">Blyttiomyces helicus</name>
    <dbReference type="NCBI Taxonomy" id="388810"/>
    <lineage>
        <taxon>Eukaryota</taxon>
        <taxon>Fungi</taxon>
        <taxon>Fungi incertae sedis</taxon>
        <taxon>Chytridiomycota</taxon>
        <taxon>Chytridiomycota incertae sedis</taxon>
        <taxon>Chytridiomycetes</taxon>
        <taxon>Chytridiomycetes incertae sedis</taxon>
        <taxon>Blyttiomyces</taxon>
    </lineage>
</organism>